<dbReference type="Gene3D" id="3.20.20.60">
    <property type="entry name" value="Phosphoenolpyruvate-binding domains"/>
    <property type="match status" value="1"/>
</dbReference>
<dbReference type="InterPro" id="IPR040442">
    <property type="entry name" value="Pyrv_kinase-like_dom_sf"/>
</dbReference>
<dbReference type="InterPro" id="IPR039556">
    <property type="entry name" value="ICL/PEPM"/>
</dbReference>
<proteinExistence type="predicted"/>
<dbReference type="GO" id="GO:0016829">
    <property type="term" value="F:lyase activity"/>
    <property type="evidence" value="ECO:0007669"/>
    <property type="project" value="UniProtKB-KW"/>
</dbReference>
<keyword evidence="2" id="KW-1185">Reference proteome</keyword>
<dbReference type="EMBL" id="SMTK01000005">
    <property type="protein sequence ID" value="TDK24070.1"/>
    <property type="molecule type" value="Genomic_DNA"/>
</dbReference>
<dbReference type="OrthoDB" id="9780430at2"/>
<dbReference type="Proteomes" id="UP000295411">
    <property type="component" value="Unassembled WGS sequence"/>
</dbReference>
<evidence type="ECO:0000313" key="2">
    <source>
        <dbReference type="Proteomes" id="UP000295411"/>
    </source>
</evidence>
<organism evidence="1 2">
    <name type="scientific">Arthrobacter crusticola</name>
    <dbReference type="NCBI Taxonomy" id="2547960"/>
    <lineage>
        <taxon>Bacteria</taxon>
        <taxon>Bacillati</taxon>
        <taxon>Actinomycetota</taxon>
        <taxon>Actinomycetes</taxon>
        <taxon>Micrococcales</taxon>
        <taxon>Micrococcaceae</taxon>
        <taxon>Arthrobacter</taxon>
    </lineage>
</organism>
<dbReference type="PANTHER" id="PTHR42905">
    <property type="entry name" value="PHOSPHOENOLPYRUVATE CARBOXYLASE"/>
    <property type="match status" value="1"/>
</dbReference>
<dbReference type="InterPro" id="IPR015813">
    <property type="entry name" value="Pyrv/PenolPyrv_kinase-like_dom"/>
</dbReference>
<dbReference type="Pfam" id="PF13714">
    <property type="entry name" value="PEP_mutase"/>
    <property type="match status" value="1"/>
</dbReference>
<dbReference type="AlphaFoldDB" id="A0A4R5TTJ1"/>
<comment type="caution">
    <text evidence="1">The sequence shown here is derived from an EMBL/GenBank/DDBJ whole genome shotgun (WGS) entry which is preliminary data.</text>
</comment>
<dbReference type="SUPFAM" id="SSF51621">
    <property type="entry name" value="Phosphoenolpyruvate/pyruvate domain"/>
    <property type="match status" value="1"/>
</dbReference>
<reference evidence="1 2" key="1">
    <citation type="submission" date="2019-03" db="EMBL/GenBank/DDBJ databases">
        <title>Arthrobacter sp. nov., an bacterium isolated from biocrust in Mu Us Desert.</title>
        <authorList>
            <person name="Lixiong L."/>
        </authorList>
    </citation>
    <scope>NUCLEOTIDE SEQUENCE [LARGE SCALE GENOMIC DNA]</scope>
    <source>
        <strain evidence="1 2">SLN-3</strain>
    </source>
</reference>
<evidence type="ECO:0000313" key="1">
    <source>
        <dbReference type="EMBL" id="TDK24070.1"/>
    </source>
</evidence>
<keyword evidence="1" id="KW-0456">Lyase</keyword>
<gene>
    <name evidence="1" type="ORF">E2F48_14910</name>
</gene>
<dbReference type="PANTHER" id="PTHR42905:SF16">
    <property type="entry name" value="CARBOXYPHOSPHONOENOLPYRUVATE PHOSPHONOMUTASE-LIKE PROTEIN (AFU_ORTHOLOGUE AFUA_5G07230)"/>
    <property type="match status" value="1"/>
</dbReference>
<sequence length="266" mass="28509">MWLGDSLSFVDLHHGPSPLILPNAWDVGSALVFREEGFPAVGTTSLGLAARDGHADARRSVQHSTERLVHQLLGLGCYVSADIEDGFSDSPADVAEYVHRLKAHGINIEDSTGGSLIDPDLHGAKISSIKETNPGVFVNARVDTYWLGEQATVEFTLERAHRYVEAGADGIFIPGVLEPAEIRAFTTAIPAPLNVLASTVHTSTELGGMGVRRISTGSLPYRAALDAALRVATDARDGRPATRATPYDAVQRMLEGFERTTGETPR</sequence>
<dbReference type="CDD" id="cd00377">
    <property type="entry name" value="ICL_PEPM"/>
    <property type="match status" value="1"/>
</dbReference>
<name>A0A4R5TTJ1_9MICC</name>
<accession>A0A4R5TTJ1</accession>
<protein>
    <submittedName>
        <fullName evidence="1">Isocitrate lyase/phosphoenolpyruvate mutase family protein</fullName>
    </submittedName>
</protein>
<keyword evidence="1" id="KW-0670">Pyruvate</keyword>